<dbReference type="InterPro" id="IPR004629">
    <property type="entry name" value="WecG_TagA_CpsF"/>
</dbReference>
<accession>A0A1Y5Z2C4</accession>
<dbReference type="PANTHER" id="PTHR34136:SF1">
    <property type="entry name" value="UDP-N-ACETYL-D-MANNOSAMINURONIC ACID TRANSFERASE"/>
    <property type="match status" value="1"/>
</dbReference>
<sequence>MDKKIIGDIQVNITNEYEVIEYLDKRINKEEKTKVFFLNAHCFNVAQANNTYKENINNAHLLLNDGIGLDIASKLFGFKFPQNMNGTDFTPKLLEYAEKQGLTVYLLGGEPGVVKKAQKNFEGKFEKLNIVGSHHGYFFDDEAEIIEDINKHSPDILIVGFGVPLQENWISKHFEGLNTKVLIGVGAFLDFSANKVRRAPKWMRTCKLEWVFRLLLEPKRMFKRYVIGIPLFLLYIVKYRIKS</sequence>
<organism evidence="3 4">
    <name type="scientific">Bacillus pacificus</name>
    <dbReference type="NCBI Taxonomy" id="2026187"/>
    <lineage>
        <taxon>Bacteria</taxon>
        <taxon>Bacillati</taxon>
        <taxon>Bacillota</taxon>
        <taxon>Bacilli</taxon>
        <taxon>Bacillales</taxon>
        <taxon>Bacillaceae</taxon>
        <taxon>Bacillus</taxon>
        <taxon>Bacillus cereus group</taxon>
    </lineage>
</organism>
<keyword evidence="1 3" id="KW-0328">Glycosyltransferase</keyword>
<evidence type="ECO:0000313" key="3">
    <source>
        <dbReference type="EMBL" id="SMD73632.1"/>
    </source>
</evidence>
<name>A0A1Y5Z2C4_9BACI</name>
<gene>
    <name evidence="3" type="primary">tagA_2</name>
    <name evidence="3" type="ORF">BACERE00191_00871</name>
</gene>
<keyword evidence="2 3" id="KW-0808">Transferase</keyword>
<accession>A0A3P1BK83</accession>
<dbReference type="EMBL" id="FWZB01000023">
    <property type="protein sequence ID" value="SMD73632.1"/>
    <property type="molecule type" value="Genomic_DNA"/>
</dbReference>
<dbReference type="GO" id="GO:0047244">
    <property type="term" value="F:N-acetylglucosaminyldiphosphoundecaprenol N-acetyl-beta-D-mannosaminyltransferase activity"/>
    <property type="evidence" value="ECO:0007669"/>
    <property type="project" value="UniProtKB-EC"/>
</dbReference>
<evidence type="ECO:0000256" key="2">
    <source>
        <dbReference type="ARBA" id="ARBA00022679"/>
    </source>
</evidence>
<dbReference type="PANTHER" id="PTHR34136">
    <property type="match status" value="1"/>
</dbReference>
<evidence type="ECO:0000313" key="4">
    <source>
        <dbReference type="Proteomes" id="UP000194499"/>
    </source>
</evidence>
<dbReference type="Proteomes" id="UP000194499">
    <property type="component" value="Unassembled WGS sequence"/>
</dbReference>
<dbReference type="RefSeq" id="WP_074567503.1">
    <property type="nucleotide sequence ID" value="NZ_CP093424.1"/>
</dbReference>
<dbReference type="EC" id="2.4.1.187" evidence="3"/>
<dbReference type="CDD" id="cd06533">
    <property type="entry name" value="Glyco_transf_WecG_TagA"/>
    <property type="match status" value="1"/>
</dbReference>
<dbReference type="NCBIfam" id="TIGR00696">
    <property type="entry name" value="wecG_tagA_cpsF"/>
    <property type="match status" value="1"/>
</dbReference>
<reference evidence="4" key="1">
    <citation type="submission" date="2017-04" db="EMBL/GenBank/DDBJ databases">
        <authorList>
            <person name="Criscuolo A."/>
        </authorList>
    </citation>
    <scope>NUCLEOTIDE SEQUENCE [LARGE SCALE GENOMIC DNA]</scope>
</reference>
<dbReference type="AlphaFoldDB" id="A0A1Y5Z2C4"/>
<evidence type="ECO:0000256" key="1">
    <source>
        <dbReference type="ARBA" id="ARBA00022676"/>
    </source>
</evidence>
<proteinExistence type="predicted"/>
<protein>
    <submittedName>
        <fullName evidence="3">Putative N-acetylmannosaminyltransferase</fullName>
        <ecNumber evidence="3">2.4.1.187</ecNumber>
    </submittedName>
</protein>
<dbReference type="Pfam" id="PF03808">
    <property type="entry name" value="Glyco_tran_WecG"/>
    <property type="match status" value="1"/>
</dbReference>